<protein>
    <recommendedName>
        <fullName evidence="2">DUF4935 domain-containing protein</fullName>
    </recommendedName>
</protein>
<evidence type="ECO:0000313" key="4">
    <source>
        <dbReference type="Proteomes" id="UP000003835"/>
    </source>
</evidence>
<evidence type="ECO:0000256" key="1">
    <source>
        <dbReference type="SAM" id="Coils"/>
    </source>
</evidence>
<feature type="coiled-coil region" evidence="1">
    <location>
        <begin position="13"/>
        <end position="71"/>
    </location>
</feature>
<accession>B4W2I5</accession>
<evidence type="ECO:0000313" key="3">
    <source>
        <dbReference type="EMBL" id="EDX71560.1"/>
    </source>
</evidence>
<organism evidence="3 4">
    <name type="scientific">Coleofasciculus chthonoplastes PCC 7420</name>
    <dbReference type="NCBI Taxonomy" id="118168"/>
    <lineage>
        <taxon>Bacteria</taxon>
        <taxon>Bacillati</taxon>
        <taxon>Cyanobacteriota</taxon>
        <taxon>Cyanophyceae</taxon>
        <taxon>Coleofasciculales</taxon>
        <taxon>Coleofasciculaceae</taxon>
        <taxon>Coleofasciculus</taxon>
    </lineage>
</organism>
<gene>
    <name evidence="3" type="ORF">MC7420_5185</name>
</gene>
<dbReference type="OrthoDB" id="5516291at2"/>
<dbReference type="STRING" id="118168.MC7420_5185"/>
<sequence length="202" mass="23961">MNVYVETNFVLELAFQQEEFESCEQILQRCEAKRIQLVIPAYSLAEPHEKLIRQENSRKKLEQDLVKELNQLKRTKSYHSRISNIEDIPMLLMQINEEEKQRFVQYRERLLKSAYIISLTAAILSDAANYEVYYGLEPQDAIVYASVISHLRQYQPQVSCFLNRNTRDFDDPDISNEVNQFNCRMIWKFDQGYNFIQSQLSS</sequence>
<dbReference type="InterPro" id="IPR029060">
    <property type="entry name" value="PIN-like_dom_sf"/>
</dbReference>
<dbReference type="Pfam" id="PF16289">
    <property type="entry name" value="PIN_12"/>
    <property type="match status" value="1"/>
</dbReference>
<keyword evidence="1" id="KW-0175">Coiled coil</keyword>
<dbReference type="eggNOG" id="ENOG502ZC44">
    <property type="taxonomic scope" value="Bacteria"/>
</dbReference>
<dbReference type="HOGENOM" id="CLU_1353352_0_0_3"/>
<feature type="domain" description="DUF4935" evidence="2">
    <location>
        <begin position="3"/>
        <end position="169"/>
    </location>
</feature>
<dbReference type="SUPFAM" id="SSF88723">
    <property type="entry name" value="PIN domain-like"/>
    <property type="match status" value="1"/>
</dbReference>
<dbReference type="EMBL" id="DS989871">
    <property type="protein sequence ID" value="EDX71560.1"/>
    <property type="molecule type" value="Genomic_DNA"/>
</dbReference>
<dbReference type="Proteomes" id="UP000003835">
    <property type="component" value="Unassembled WGS sequence"/>
</dbReference>
<dbReference type="AlphaFoldDB" id="B4W2I5"/>
<evidence type="ECO:0000259" key="2">
    <source>
        <dbReference type="Pfam" id="PF16289"/>
    </source>
</evidence>
<keyword evidence="4" id="KW-1185">Reference proteome</keyword>
<proteinExistence type="predicted"/>
<dbReference type="RefSeq" id="WP_006105505.1">
    <property type="nucleotide sequence ID" value="NZ_DS989871.1"/>
</dbReference>
<dbReference type="InterPro" id="IPR032557">
    <property type="entry name" value="DUF4935"/>
</dbReference>
<reference evidence="3 4" key="1">
    <citation type="submission" date="2008-07" db="EMBL/GenBank/DDBJ databases">
        <authorList>
            <person name="Tandeau de Marsac N."/>
            <person name="Ferriera S."/>
            <person name="Johnson J."/>
            <person name="Kravitz S."/>
            <person name="Beeson K."/>
            <person name="Sutton G."/>
            <person name="Rogers Y.-H."/>
            <person name="Friedman R."/>
            <person name="Frazier M."/>
            <person name="Venter J.C."/>
        </authorList>
    </citation>
    <scope>NUCLEOTIDE SEQUENCE [LARGE SCALE GENOMIC DNA]</scope>
    <source>
        <strain evidence="3 4">PCC 7420</strain>
    </source>
</reference>
<name>B4W2I5_9CYAN</name>